<reference evidence="1" key="1">
    <citation type="submission" date="2023-03" db="EMBL/GenBank/DDBJ databases">
        <authorList>
            <person name="Steffen K."/>
            <person name="Cardenas P."/>
        </authorList>
    </citation>
    <scope>NUCLEOTIDE SEQUENCE</scope>
</reference>
<dbReference type="PANTHER" id="PTHR43394">
    <property type="entry name" value="ATP-DEPENDENT PERMEASE MDL1, MITOCHONDRIAL"/>
    <property type="match status" value="1"/>
</dbReference>
<name>A0AA35TWK7_GEOBA</name>
<dbReference type="InterPro" id="IPR039421">
    <property type="entry name" value="Type_1_exporter"/>
</dbReference>
<gene>
    <name evidence="1" type="ORF">GBAR_LOCUS30175</name>
</gene>
<protein>
    <submittedName>
        <fullName evidence="1">Uncharacterized protein</fullName>
    </submittedName>
</protein>
<organism evidence="1 2">
    <name type="scientific">Geodia barretti</name>
    <name type="common">Barrett's horny sponge</name>
    <dbReference type="NCBI Taxonomy" id="519541"/>
    <lineage>
        <taxon>Eukaryota</taxon>
        <taxon>Metazoa</taxon>
        <taxon>Porifera</taxon>
        <taxon>Demospongiae</taxon>
        <taxon>Heteroscleromorpha</taxon>
        <taxon>Tetractinellida</taxon>
        <taxon>Astrophorina</taxon>
        <taxon>Geodiidae</taxon>
        <taxon>Geodia</taxon>
    </lineage>
</organism>
<dbReference type="PANTHER" id="PTHR43394:SF1">
    <property type="entry name" value="ATP-BINDING CASSETTE SUB-FAMILY B MEMBER 10, MITOCHONDRIAL"/>
    <property type="match status" value="1"/>
</dbReference>
<dbReference type="SUPFAM" id="SSF52540">
    <property type="entry name" value="P-loop containing nucleoside triphosphate hydrolases"/>
    <property type="match status" value="1"/>
</dbReference>
<dbReference type="AlphaFoldDB" id="A0AA35TWK7"/>
<dbReference type="InterPro" id="IPR027417">
    <property type="entry name" value="P-loop_NTPase"/>
</dbReference>
<dbReference type="Gene3D" id="3.40.50.300">
    <property type="entry name" value="P-loop containing nucleotide triphosphate hydrolases"/>
    <property type="match status" value="1"/>
</dbReference>
<proteinExistence type="predicted"/>
<accession>A0AA35TWK7</accession>
<dbReference type="EMBL" id="CASHTH010004267">
    <property type="protein sequence ID" value="CAI8055248.1"/>
    <property type="molecule type" value="Genomic_DNA"/>
</dbReference>
<sequence>MLILDEATTALDPETEAGIVATVKRLTGRLTVLSISHQPAMQSAADFVYQLDDGTATRLEANEPTAVRRSTAGDGQA</sequence>
<evidence type="ECO:0000313" key="1">
    <source>
        <dbReference type="EMBL" id="CAI8055248.1"/>
    </source>
</evidence>
<keyword evidence="2" id="KW-1185">Reference proteome</keyword>
<comment type="caution">
    <text evidence="1">The sequence shown here is derived from an EMBL/GenBank/DDBJ whole genome shotgun (WGS) entry which is preliminary data.</text>
</comment>
<dbReference type="GO" id="GO:0015421">
    <property type="term" value="F:ABC-type oligopeptide transporter activity"/>
    <property type="evidence" value="ECO:0007669"/>
    <property type="project" value="TreeGrafter"/>
</dbReference>
<evidence type="ECO:0000313" key="2">
    <source>
        <dbReference type="Proteomes" id="UP001174909"/>
    </source>
</evidence>
<dbReference type="Proteomes" id="UP001174909">
    <property type="component" value="Unassembled WGS sequence"/>
</dbReference>